<feature type="chain" id="PRO_5045180639" evidence="3">
    <location>
        <begin position="26"/>
        <end position="303"/>
    </location>
</feature>
<proteinExistence type="inferred from homology"/>
<organism evidence="5 6">
    <name type="scientific">Steroidobacter flavus</name>
    <dbReference type="NCBI Taxonomy" id="1842136"/>
    <lineage>
        <taxon>Bacteria</taxon>
        <taxon>Pseudomonadati</taxon>
        <taxon>Pseudomonadota</taxon>
        <taxon>Gammaproteobacteria</taxon>
        <taxon>Steroidobacterales</taxon>
        <taxon>Steroidobacteraceae</taxon>
        <taxon>Steroidobacter</taxon>
    </lineage>
</organism>
<evidence type="ECO:0000313" key="5">
    <source>
        <dbReference type="EMBL" id="MFC4312302.1"/>
    </source>
</evidence>
<reference evidence="6" key="1">
    <citation type="journal article" date="2019" name="Int. J. Syst. Evol. Microbiol.">
        <title>The Global Catalogue of Microorganisms (GCM) 10K type strain sequencing project: providing services to taxonomists for standard genome sequencing and annotation.</title>
        <authorList>
            <consortium name="The Broad Institute Genomics Platform"/>
            <consortium name="The Broad Institute Genome Sequencing Center for Infectious Disease"/>
            <person name="Wu L."/>
            <person name="Ma J."/>
        </authorList>
    </citation>
    <scope>NUCLEOTIDE SEQUENCE [LARGE SCALE GENOMIC DNA]</scope>
    <source>
        <strain evidence="6">CGMCC 1.10759</strain>
    </source>
</reference>
<accession>A0ABV8SZ23</accession>
<gene>
    <name evidence="5" type="ORF">ACFPN2_24685</name>
</gene>
<evidence type="ECO:0000259" key="4">
    <source>
        <dbReference type="Pfam" id="PF01261"/>
    </source>
</evidence>
<feature type="domain" description="Xylose isomerase-like TIM barrel" evidence="4">
    <location>
        <begin position="56"/>
        <end position="279"/>
    </location>
</feature>
<dbReference type="Gene3D" id="3.20.20.150">
    <property type="entry name" value="Divalent-metal-dependent TIM barrel enzymes"/>
    <property type="match status" value="1"/>
</dbReference>
<dbReference type="Pfam" id="PF01261">
    <property type="entry name" value="AP_endonuc_2"/>
    <property type="match status" value="1"/>
</dbReference>
<dbReference type="InterPro" id="IPR050417">
    <property type="entry name" value="Sugar_Epim/Isomerase"/>
</dbReference>
<evidence type="ECO:0000256" key="3">
    <source>
        <dbReference type="SAM" id="SignalP"/>
    </source>
</evidence>
<keyword evidence="1 2" id="KW-0413">Isomerase</keyword>
<evidence type="ECO:0000313" key="6">
    <source>
        <dbReference type="Proteomes" id="UP001595904"/>
    </source>
</evidence>
<comment type="similarity">
    <text evidence="2">Belongs to the hyi family.</text>
</comment>
<dbReference type="GO" id="GO:0016853">
    <property type="term" value="F:isomerase activity"/>
    <property type="evidence" value="ECO:0007669"/>
    <property type="project" value="UniProtKB-KW"/>
</dbReference>
<evidence type="ECO:0000256" key="1">
    <source>
        <dbReference type="ARBA" id="ARBA00023235"/>
    </source>
</evidence>
<keyword evidence="6" id="KW-1185">Reference proteome</keyword>
<dbReference type="InterPro" id="IPR026040">
    <property type="entry name" value="HyI-like"/>
</dbReference>
<protein>
    <submittedName>
        <fullName evidence="5">Hydroxypyruvate isomerase family protein</fullName>
    </submittedName>
</protein>
<dbReference type="Proteomes" id="UP001595904">
    <property type="component" value="Unassembled WGS sequence"/>
</dbReference>
<dbReference type="SUPFAM" id="SSF51658">
    <property type="entry name" value="Xylose isomerase-like"/>
    <property type="match status" value="1"/>
</dbReference>
<dbReference type="InterPro" id="IPR013022">
    <property type="entry name" value="Xyl_isomerase-like_TIM-brl"/>
</dbReference>
<feature type="signal peptide" evidence="3">
    <location>
        <begin position="1"/>
        <end position="25"/>
    </location>
</feature>
<dbReference type="InterPro" id="IPR036237">
    <property type="entry name" value="Xyl_isomerase-like_sf"/>
</dbReference>
<evidence type="ECO:0000256" key="2">
    <source>
        <dbReference type="PIRNR" id="PIRNR006241"/>
    </source>
</evidence>
<dbReference type="RefSeq" id="WP_380601570.1">
    <property type="nucleotide sequence ID" value="NZ_JBHSDU010000014.1"/>
</dbReference>
<name>A0ABV8SZ23_9GAMM</name>
<sequence length="303" mass="33495">MITRRSLLHTTLSTAALGVTPALFAAPPKRKFKLKFAPHFGQFVAHAGESLVDQLKFMADEGFTVVEDNGMMERSTATQETIARTLQQLGMSLGVFVVAVGGNENKLFTTGHEDNRRNFAKACEAAVAVAKRVNARWMTVVPGVFERKLPIGIQTANTIDVLRAGVEIFERENLVMVLEPLADSPDLFLRTADQAYAICRAVNSPACKILFDMYHLQQNQGSIVASIDQTWSEIGYFQIGDVPGRLWPGTGEINYGNVFKHISTKMRESGRDFIFGMEHGPWQPNKQNERACIDSYAAINAAL</sequence>
<keyword evidence="3" id="KW-0732">Signal</keyword>
<dbReference type="PIRSF" id="PIRSF006241">
    <property type="entry name" value="HyI"/>
    <property type="match status" value="1"/>
</dbReference>
<comment type="caution">
    <text evidence="5">The sequence shown here is derived from an EMBL/GenBank/DDBJ whole genome shotgun (WGS) entry which is preliminary data.</text>
</comment>
<dbReference type="PANTHER" id="PTHR43489">
    <property type="entry name" value="ISOMERASE"/>
    <property type="match status" value="1"/>
</dbReference>
<dbReference type="EMBL" id="JBHSDU010000014">
    <property type="protein sequence ID" value="MFC4312302.1"/>
    <property type="molecule type" value="Genomic_DNA"/>
</dbReference>